<protein>
    <recommendedName>
        <fullName evidence="8">Formate--tetrahydrofolate ligase</fullName>
        <ecNumber evidence="8">6.3.4.3</ecNumber>
    </recommendedName>
    <alternativeName>
        <fullName evidence="8">Formyltetrahydrofolate synthetase</fullName>
        <shortName evidence="8">FHS</shortName>
        <shortName evidence="8">FTHFS</shortName>
    </alternativeName>
</protein>
<dbReference type="HAMAP" id="MF_01543">
    <property type="entry name" value="FTHFS"/>
    <property type="match status" value="1"/>
</dbReference>
<name>A0A7M2RKH7_9FIRM</name>
<evidence type="ECO:0000256" key="5">
    <source>
        <dbReference type="ARBA" id="ARBA00022840"/>
    </source>
</evidence>
<keyword evidence="2 8" id="KW-0554">One-carbon metabolism</keyword>
<dbReference type="GO" id="GO:0005524">
    <property type="term" value="F:ATP binding"/>
    <property type="evidence" value="ECO:0007669"/>
    <property type="project" value="UniProtKB-UniRule"/>
</dbReference>
<evidence type="ECO:0000256" key="7">
    <source>
        <dbReference type="ARBA" id="ARBA00061363"/>
    </source>
</evidence>
<comment type="pathway">
    <text evidence="1 8">One-carbon metabolism; tetrahydrofolate interconversion.</text>
</comment>
<dbReference type="CDD" id="cd00477">
    <property type="entry name" value="FTHFS"/>
    <property type="match status" value="1"/>
</dbReference>
<proteinExistence type="inferred from homology"/>
<evidence type="ECO:0000256" key="1">
    <source>
        <dbReference type="ARBA" id="ARBA00004777"/>
    </source>
</evidence>
<feature type="binding site" evidence="8">
    <location>
        <begin position="66"/>
        <end position="73"/>
    </location>
    <ligand>
        <name>ATP</name>
        <dbReference type="ChEBI" id="CHEBI:30616"/>
    </ligand>
</feature>
<dbReference type="InterPro" id="IPR027417">
    <property type="entry name" value="P-loop_NTPase"/>
</dbReference>
<comment type="similarity">
    <text evidence="7 8">Belongs to the formate--tetrahydrofolate ligase family.</text>
</comment>
<dbReference type="EC" id="6.3.4.3" evidence="8"/>
<gene>
    <name evidence="8" type="primary">fhs</name>
    <name evidence="9" type="ORF">INP51_05990</name>
</gene>
<evidence type="ECO:0000256" key="4">
    <source>
        <dbReference type="ARBA" id="ARBA00022741"/>
    </source>
</evidence>
<dbReference type="KEGG" id="bliq:INP51_05990"/>
<dbReference type="InterPro" id="IPR020628">
    <property type="entry name" value="Formate_THF_ligase_CS"/>
</dbReference>
<dbReference type="FunFam" id="3.30.1510.10:FF:000001">
    <property type="entry name" value="Formate--tetrahydrofolate ligase"/>
    <property type="match status" value="1"/>
</dbReference>
<comment type="catalytic activity">
    <reaction evidence="6 8">
        <text>(6S)-5,6,7,8-tetrahydrofolate + formate + ATP = (6R)-10-formyltetrahydrofolate + ADP + phosphate</text>
        <dbReference type="Rhea" id="RHEA:20221"/>
        <dbReference type="ChEBI" id="CHEBI:15740"/>
        <dbReference type="ChEBI" id="CHEBI:30616"/>
        <dbReference type="ChEBI" id="CHEBI:43474"/>
        <dbReference type="ChEBI" id="CHEBI:57453"/>
        <dbReference type="ChEBI" id="CHEBI:195366"/>
        <dbReference type="ChEBI" id="CHEBI:456216"/>
        <dbReference type="EC" id="6.3.4.3"/>
    </reaction>
</comment>
<reference evidence="9 10" key="1">
    <citation type="submission" date="2020-10" db="EMBL/GenBank/DDBJ databases">
        <title>Blautia liquoris sp.nov., isolated from the mud in a fermentation cellar used for the production of Chinese strong-flavoured liquor.</title>
        <authorList>
            <person name="Lu L."/>
        </authorList>
    </citation>
    <scope>NUCLEOTIDE SEQUENCE [LARGE SCALE GENOMIC DNA]</scope>
    <source>
        <strain evidence="9 10">LZLJ-3</strain>
    </source>
</reference>
<keyword evidence="3 8" id="KW-0436">Ligase</keyword>
<keyword evidence="4 8" id="KW-0547">Nucleotide-binding</keyword>
<dbReference type="AlphaFoldDB" id="A0A7M2RKH7"/>
<keyword evidence="10" id="KW-1185">Reference proteome</keyword>
<evidence type="ECO:0000313" key="9">
    <source>
        <dbReference type="EMBL" id="QOV20494.1"/>
    </source>
</evidence>
<dbReference type="PROSITE" id="PS00721">
    <property type="entry name" value="FTHFS_1"/>
    <property type="match status" value="1"/>
</dbReference>
<dbReference type="SUPFAM" id="SSF52540">
    <property type="entry name" value="P-loop containing nucleoside triphosphate hydrolases"/>
    <property type="match status" value="1"/>
</dbReference>
<dbReference type="NCBIfam" id="NF010030">
    <property type="entry name" value="PRK13505.1"/>
    <property type="match status" value="1"/>
</dbReference>
<dbReference type="Gene3D" id="3.30.1510.10">
    <property type="entry name" value="Domain 2, N(10)-formyltetrahydrofolate synthetase"/>
    <property type="match status" value="1"/>
</dbReference>
<keyword evidence="5 8" id="KW-0067">ATP-binding</keyword>
<dbReference type="Pfam" id="PF01268">
    <property type="entry name" value="FTHFS"/>
    <property type="match status" value="1"/>
</dbReference>
<dbReference type="Proteomes" id="UP000593601">
    <property type="component" value="Chromosome"/>
</dbReference>
<evidence type="ECO:0000256" key="8">
    <source>
        <dbReference type="HAMAP-Rule" id="MF_01543"/>
    </source>
</evidence>
<dbReference type="UniPathway" id="UPA00193"/>
<sequence length="562" mass="60697">MGFKTDIEIAQESEMQSIKEIAKKAGIDEEYLEQYGNYKAKIDYKLLKESDAENGKLVLVTAINPTPAGEGKTTTTIGLADALQRLDKNTMVALREPSLGPVFGVKGGAAGGGYAQVVPMEDINLHFTGDFHAIGAANNLLAAMIDNHVFHGNELNIDTKNITWKRCVDMNDRQLRNIVDGLGGKSNGEPREDGYDITVASEIMAALCLAEDLTDLKERLSRLVIGYTYGKRTEQKQVTAGDLHAEGAMCALLKDALKPNLVQTLEHVPAIVHGGPFANIAHGCNSVIATRMALKLGDYCITEAGFGADLGAEKFLDIKCRQTGLKPNAVVLVATVRALKYNGGVSKDDLGIENLEALKKGLPNLMKHVNNIKNVYHLPCVVAINAFPTDTRAELSLIEEECKKVGANAVLSEVWAKGGEGGIRLAEEVIKLCEEDNSGFTYSYDLDGSIEDRLNQIVQNIYGGKRAVLTAAAQKQAEQLERLGYGKYPVCVAKTQYSLTDDETKLGAPKDFDVTVRELKISAGAGFIVALTGKIMTMPGLPKRPAAEKIDVDENGKIVGLF</sequence>
<dbReference type="GO" id="GO:0004329">
    <property type="term" value="F:formate-tetrahydrofolate ligase activity"/>
    <property type="evidence" value="ECO:0007669"/>
    <property type="project" value="UniProtKB-UniRule"/>
</dbReference>
<dbReference type="RefSeq" id="WP_193736814.1">
    <property type="nucleotide sequence ID" value="NZ_CP063304.1"/>
</dbReference>
<dbReference type="Gene3D" id="3.40.50.300">
    <property type="entry name" value="P-loop containing nucleotide triphosphate hydrolases"/>
    <property type="match status" value="1"/>
</dbReference>
<dbReference type="EMBL" id="CP063304">
    <property type="protein sequence ID" value="QOV20494.1"/>
    <property type="molecule type" value="Genomic_DNA"/>
</dbReference>
<dbReference type="InterPro" id="IPR000559">
    <property type="entry name" value="Formate_THF_ligase"/>
</dbReference>
<evidence type="ECO:0000256" key="2">
    <source>
        <dbReference type="ARBA" id="ARBA00022563"/>
    </source>
</evidence>
<dbReference type="GO" id="GO:0035999">
    <property type="term" value="P:tetrahydrofolate interconversion"/>
    <property type="evidence" value="ECO:0007669"/>
    <property type="project" value="UniProtKB-UniRule"/>
</dbReference>
<evidence type="ECO:0000256" key="6">
    <source>
        <dbReference type="ARBA" id="ARBA00049033"/>
    </source>
</evidence>
<dbReference type="Gene3D" id="3.10.410.10">
    <property type="entry name" value="Formyltetrahydrofolate synthetase, domain 3"/>
    <property type="match status" value="1"/>
</dbReference>
<accession>A0A7M2RKH7</accession>
<organism evidence="9 10">
    <name type="scientific">Blautia liquoris</name>
    <dbReference type="NCBI Taxonomy" id="2779518"/>
    <lineage>
        <taxon>Bacteria</taxon>
        <taxon>Bacillati</taxon>
        <taxon>Bacillota</taxon>
        <taxon>Clostridia</taxon>
        <taxon>Lachnospirales</taxon>
        <taxon>Lachnospiraceae</taxon>
        <taxon>Blautia</taxon>
    </lineage>
</organism>
<evidence type="ECO:0000313" key="10">
    <source>
        <dbReference type="Proteomes" id="UP000593601"/>
    </source>
</evidence>
<dbReference type="PROSITE" id="PS00722">
    <property type="entry name" value="FTHFS_2"/>
    <property type="match status" value="1"/>
</dbReference>
<dbReference type="FunFam" id="3.10.410.10:FF:000001">
    <property type="entry name" value="Putative formate--tetrahydrofolate ligase"/>
    <property type="match status" value="1"/>
</dbReference>
<evidence type="ECO:0000256" key="3">
    <source>
        <dbReference type="ARBA" id="ARBA00022598"/>
    </source>
</evidence>